<name>A0A1H7T911_9SPHN</name>
<evidence type="ECO:0000313" key="2">
    <source>
        <dbReference type="Proteomes" id="UP000199214"/>
    </source>
</evidence>
<evidence type="ECO:0000313" key="1">
    <source>
        <dbReference type="EMBL" id="SEL80854.1"/>
    </source>
</evidence>
<dbReference type="AlphaFoldDB" id="A0A1H7T911"/>
<keyword evidence="2" id="KW-1185">Reference proteome</keyword>
<reference evidence="2" key="1">
    <citation type="submission" date="2016-10" db="EMBL/GenBank/DDBJ databases">
        <authorList>
            <person name="Varghese N."/>
            <person name="Submissions S."/>
        </authorList>
    </citation>
    <scope>NUCLEOTIDE SEQUENCE [LARGE SCALE GENOMIC DNA]</scope>
    <source>
        <strain evidence="2">JS21-1</strain>
    </source>
</reference>
<sequence length="111" mass="12637">MKHDDLAALELRSMRSAWKALERRWDLSPSERRALLPAGGVDEESPPRDTEARMRILIEVGYRIGLAEMLLQDWLRTSTPTLGWLTPLDVMSGTMSELRAMRRLVEMGLAS</sequence>
<dbReference type="RefSeq" id="WP_093007156.1">
    <property type="nucleotide sequence ID" value="NZ_FNZZ01000005.1"/>
</dbReference>
<organism evidence="1 2">
    <name type="scientific">Sphingomonas palmae</name>
    <dbReference type="NCBI Taxonomy" id="1855283"/>
    <lineage>
        <taxon>Bacteria</taxon>
        <taxon>Pseudomonadati</taxon>
        <taxon>Pseudomonadota</taxon>
        <taxon>Alphaproteobacteria</taxon>
        <taxon>Sphingomonadales</taxon>
        <taxon>Sphingomonadaceae</taxon>
        <taxon>Sphingomonas</taxon>
    </lineage>
</organism>
<proteinExistence type="predicted"/>
<dbReference type="OrthoDB" id="4807076at2"/>
<dbReference type="EMBL" id="FNZZ01000005">
    <property type="protein sequence ID" value="SEL80854.1"/>
    <property type="molecule type" value="Genomic_DNA"/>
</dbReference>
<dbReference type="Proteomes" id="UP000199214">
    <property type="component" value="Unassembled WGS sequence"/>
</dbReference>
<dbReference type="STRING" id="1855283.SAMN05216382_2694"/>
<protein>
    <submittedName>
        <fullName evidence="1">Uncharacterized protein</fullName>
    </submittedName>
</protein>
<gene>
    <name evidence="1" type="ORF">SAMN05216382_2694</name>
</gene>
<accession>A0A1H7T911</accession>